<dbReference type="AlphaFoldDB" id="A0A835AYM5"/>
<protein>
    <submittedName>
        <fullName evidence="1">Uncharacterized protein</fullName>
    </submittedName>
</protein>
<keyword evidence="2" id="KW-1185">Reference proteome</keyword>
<name>A0A835AYM5_9POAL</name>
<reference evidence="1" key="1">
    <citation type="submission" date="2020-07" db="EMBL/GenBank/DDBJ databases">
        <title>Genome sequence and genetic diversity analysis of an under-domesticated orphan crop, white fonio (Digitaria exilis).</title>
        <authorList>
            <person name="Bennetzen J.L."/>
            <person name="Chen S."/>
            <person name="Ma X."/>
            <person name="Wang X."/>
            <person name="Yssel A.E.J."/>
            <person name="Chaluvadi S.R."/>
            <person name="Johnson M."/>
            <person name="Gangashetty P."/>
            <person name="Hamidou F."/>
            <person name="Sanogo M.D."/>
            <person name="Zwaenepoel A."/>
            <person name="Wallace J."/>
            <person name="Van De Peer Y."/>
            <person name="Van Deynze A."/>
        </authorList>
    </citation>
    <scope>NUCLEOTIDE SEQUENCE</scope>
    <source>
        <tissue evidence="1">Leaves</tissue>
    </source>
</reference>
<sequence length="52" mass="5895">MERSDLASFTATRIGSSESFHLLPLTKPILSRARRLYKSPRANQHIRPRGSS</sequence>
<comment type="caution">
    <text evidence="1">The sequence shown here is derived from an EMBL/GenBank/DDBJ whole genome shotgun (WGS) entry which is preliminary data.</text>
</comment>
<evidence type="ECO:0000313" key="1">
    <source>
        <dbReference type="EMBL" id="KAF8667812.1"/>
    </source>
</evidence>
<proteinExistence type="predicted"/>
<gene>
    <name evidence="1" type="ORF">HU200_052623</name>
</gene>
<evidence type="ECO:0000313" key="2">
    <source>
        <dbReference type="Proteomes" id="UP000636709"/>
    </source>
</evidence>
<dbReference type="Proteomes" id="UP000636709">
    <property type="component" value="Unassembled WGS sequence"/>
</dbReference>
<dbReference type="EMBL" id="JACEFO010002295">
    <property type="protein sequence ID" value="KAF8667812.1"/>
    <property type="molecule type" value="Genomic_DNA"/>
</dbReference>
<organism evidence="1 2">
    <name type="scientific">Digitaria exilis</name>
    <dbReference type="NCBI Taxonomy" id="1010633"/>
    <lineage>
        <taxon>Eukaryota</taxon>
        <taxon>Viridiplantae</taxon>
        <taxon>Streptophyta</taxon>
        <taxon>Embryophyta</taxon>
        <taxon>Tracheophyta</taxon>
        <taxon>Spermatophyta</taxon>
        <taxon>Magnoliopsida</taxon>
        <taxon>Liliopsida</taxon>
        <taxon>Poales</taxon>
        <taxon>Poaceae</taxon>
        <taxon>PACMAD clade</taxon>
        <taxon>Panicoideae</taxon>
        <taxon>Panicodae</taxon>
        <taxon>Paniceae</taxon>
        <taxon>Anthephorinae</taxon>
        <taxon>Digitaria</taxon>
    </lineage>
</organism>
<accession>A0A835AYM5</accession>